<dbReference type="InterPro" id="IPR042098">
    <property type="entry name" value="TauD-like_sf"/>
</dbReference>
<protein>
    <recommendedName>
        <fullName evidence="2">TauD/TfdA-like domain-containing protein</fullName>
    </recommendedName>
</protein>
<feature type="non-terminal residue" evidence="3">
    <location>
        <position position="1"/>
    </location>
</feature>
<keyword evidence="1" id="KW-0560">Oxidoreductase</keyword>
<evidence type="ECO:0000256" key="1">
    <source>
        <dbReference type="ARBA" id="ARBA00023002"/>
    </source>
</evidence>
<sequence>HFAANLLRVLINRAHAHPDLPDLTDQQVEALSLVETLADEPHLHYSFRQEPGDLFFVNNWVNLHRRTEFEDWPEPDRRRHILRIWLSMPNSRPLDPLFADNYGSVEAGALRGGMKAKVEN</sequence>
<proteinExistence type="predicted"/>
<organism evidence="3">
    <name type="scientific">marine metagenome</name>
    <dbReference type="NCBI Taxonomy" id="408172"/>
    <lineage>
        <taxon>unclassified sequences</taxon>
        <taxon>metagenomes</taxon>
        <taxon>ecological metagenomes</taxon>
    </lineage>
</organism>
<feature type="domain" description="TauD/TfdA-like" evidence="2">
    <location>
        <begin position="15"/>
        <end position="85"/>
    </location>
</feature>
<dbReference type="InterPro" id="IPR003819">
    <property type="entry name" value="TauD/TfdA-like"/>
</dbReference>
<dbReference type="EMBL" id="UINC01201930">
    <property type="protein sequence ID" value="SVE21494.1"/>
    <property type="molecule type" value="Genomic_DNA"/>
</dbReference>
<dbReference type="Gene3D" id="3.60.130.10">
    <property type="entry name" value="Clavaminate synthase-like"/>
    <property type="match status" value="1"/>
</dbReference>
<dbReference type="Pfam" id="PF02668">
    <property type="entry name" value="TauD"/>
    <property type="match status" value="1"/>
</dbReference>
<gene>
    <name evidence="3" type="ORF">METZ01_LOCUS474348</name>
</gene>
<dbReference type="GO" id="GO:0016491">
    <property type="term" value="F:oxidoreductase activity"/>
    <property type="evidence" value="ECO:0007669"/>
    <property type="project" value="UniProtKB-KW"/>
</dbReference>
<reference evidence="3" key="1">
    <citation type="submission" date="2018-05" db="EMBL/GenBank/DDBJ databases">
        <authorList>
            <person name="Lanie J.A."/>
            <person name="Ng W.-L."/>
            <person name="Kazmierczak K.M."/>
            <person name="Andrzejewski T.M."/>
            <person name="Davidsen T.M."/>
            <person name="Wayne K.J."/>
            <person name="Tettelin H."/>
            <person name="Glass J.I."/>
            <person name="Rusch D."/>
            <person name="Podicherti R."/>
            <person name="Tsui H.-C.T."/>
            <person name="Winkler M.E."/>
        </authorList>
    </citation>
    <scope>NUCLEOTIDE SEQUENCE</scope>
</reference>
<dbReference type="SUPFAM" id="SSF51197">
    <property type="entry name" value="Clavaminate synthase-like"/>
    <property type="match status" value="1"/>
</dbReference>
<evidence type="ECO:0000259" key="2">
    <source>
        <dbReference type="Pfam" id="PF02668"/>
    </source>
</evidence>
<accession>A0A383BNM2</accession>
<name>A0A383BNM2_9ZZZZ</name>
<evidence type="ECO:0000313" key="3">
    <source>
        <dbReference type="EMBL" id="SVE21494.1"/>
    </source>
</evidence>
<dbReference type="AlphaFoldDB" id="A0A383BNM2"/>